<name>A0AAE3YAV6_9FLAO</name>
<protein>
    <submittedName>
        <fullName evidence="1">Uncharacterized protein</fullName>
    </submittedName>
</protein>
<dbReference type="RefSeq" id="WP_202272485.1">
    <property type="nucleotide sequence ID" value="NZ_JAVDQY010000006.1"/>
</dbReference>
<reference evidence="1" key="1">
    <citation type="submission" date="2023-07" db="EMBL/GenBank/DDBJ databases">
        <title>Sorghum-associated microbial communities from plants grown in Nebraska, USA.</title>
        <authorList>
            <person name="Schachtman D."/>
        </authorList>
    </citation>
    <scope>NUCLEOTIDE SEQUENCE</scope>
    <source>
        <strain evidence="1">DS2360</strain>
    </source>
</reference>
<sequence length="255" mass="29469">MQNKILPFIVLSLFLDSCHAQDTDILLIDQLDKTFSVSKFYQSRLQKTNEILSTDLKKMDKNAALKALETAMFEKDTLAFYASEGRLPSDFYLESTNDWMSRKKKPVKYFGYQYKTVAYDEAKDTLAIVNTVAFPSLDMAENNKGEFAYLRASKASRNKNDFSNLLSFLQKNSKRIPIEDSSSEEVSCWENKNFYYILSKKDGKEEEILSYDHSGNKNSKMIEISNIRLNVYSKEYIQTLGKEKAYIPEYIPAPK</sequence>
<dbReference type="AlphaFoldDB" id="A0AAE3YAV6"/>
<organism evidence="1 2">
    <name type="scientific">Chryseobacterium rhizosphaerae</name>
    <dbReference type="NCBI Taxonomy" id="395937"/>
    <lineage>
        <taxon>Bacteria</taxon>
        <taxon>Pseudomonadati</taxon>
        <taxon>Bacteroidota</taxon>
        <taxon>Flavobacteriia</taxon>
        <taxon>Flavobacteriales</taxon>
        <taxon>Weeksellaceae</taxon>
        <taxon>Chryseobacterium group</taxon>
        <taxon>Chryseobacterium</taxon>
    </lineage>
</organism>
<evidence type="ECO:0000313" key="1">
    <source>
        <dbReference type="EMBL" id="MDR6528763.1"/>
    </source>
</evidence>
<dbReference type="Proteomes" id="UP001184861">
    <property type="component" value="Unassembled WGS sequence"/>
</dbReference>
<gene>
    <name evidence="1" type="ORF">J2787_004202</name>
</gene>
<evidence type="ECO:0000313" key="2">
    <source>
        <dbReference type="Proteomes" id="UP001184861"/>
    </source>
</evidence>
<accession>A0AAE3YAV6</accession>
<dbReference type="EMBL" id="JAVDQY010000006">
    <property type="protein sequence ID" value="MDR6528763.1"/>
    <property type="molecule type" value="Genomic_DNA"/>
</dbReference>
<proteinExistence type="predicted"/>
<comment type="caution">
    <text evidence="1">The sequence shown here is derived from an EMBL/GenBank/DDBJ whole genome shotgun (WGS) entry which is preliminary data.</text>
</comment>